<proteinExistence type="predicted"/>
<keyword evidence="2" id="KW-1185">Reference proteome</keyword>
<dbReference type="Proteomes" id="UP000828390">
    <property type="component" value="Unassembled WGS sequence"/>
</dbReference>
<name>A0A9D4E7C2_DREPO</name>
<evidence type="ECO:0000313" key="1">
    <source>
        <dbReference type="EMBL" id="KAH3775272.1"/>
    </source>
</evidence>
<reference evidence="1" key="1">
    <citation type="journal article" date="2019" name="bioRxiv">
        <title>The Genome of the Zebra Mussel, Dreissena polymorpha: A Resource for Invasive Species Research.</title>
        <authorList>
            <person name="McCartney M.A."/>
            <person name="Auch B."/>
            <person name="Kono T."/>
            <person name="Mallez S."/>
            <person name="Zhang Y."/>
            <person name="Obille A."/>
            <person name="Becker A."/>
            <person name="Abrahante J.E."/>
            <person name="Garbe J."/>
            <person name="Badalamenti J.P."/>
            <person name="Herman A."/>
            <person name="Mangelson H."/>
            <person name="Liachko I."/>
            <person name="Sullivan S."/>
            <person name="Sone E.D."/>
            <person name="Koren S."/>
            <person name="Silverstein K.A.T."/>
            <person name="Beckman K.B."/>
            <person name="Gohl D.M."/>
        </authorList>
    </citation>
    <scope>NUCLEOTIDE SEQUENCE</scope>
    <source>
        <strain evidence="1">Duluth1</strain>
        <tissue evidence="1">Whole animal</tissue>
    </source>
</reference>
<evidence type="ECO:0000313" key="2">
    <source>
        <dbReference type="Proteomes" id="UP000828390"/>
    </source>
</evidence>
<comment type="caution">
    <text evidence="1">The sequence shown here is derived from an EMBL/GenBank/DDBJ whole genome shotgun (WGS) entry which is preliminary data.</text>
</comment>
<dbReference type="AlphaFoldDB" id="A0A9D4E7C2"/>
<organism evidence="1 2">
    <name type="scientific">Dreissena polymorpha</name>
    <name type="common">Zebra mussel</name>
    <name type="synonym">Mytilus polymorpha</name>
    <dbReference type="NCBI Taxonomy" id="45954"/>
    <lineage>
        <taxon>Eukaryota</taxon>
        <taxon>Metazoa</taxon>
        <taxon>Spiralia</taxon>
        <taxon>Lophotrochozoa</taxon>
        <taxon>Mollusca</taxon>
        <taxon>Bivalvia</taxon>
        <taxon>Autobranchia</taxon>
        <taxon>Heteroconchia</taxon>
        <taxon>Euheterodonta</taxon>
        <taxon>Imparidentia</taxon>
        <taxon>Neoheterodontei</taxon>
        <taxon>Myida</taxon>
        <taxon>Dreissenoidea</taxon>
        <taxon>Dreissenidae</taxon>
        <taxon>Dreissena</taxon>
    </lineage>
</organism>
<sequence>MHNRNFNNRPNNRWTNPVRFNFPSTEFYLGANNNCVTCIYCNTFNYCGCKRNNRCS</sequence>
<reference evidence="1" key="2">
    <citation type="submission" date="2020-11" db="EMBL/GenBank/DDBJ databases">
        <authorList>
            <person name="McCartney M.A."/>
            <person name="Auch B."/>
            <person name="Kono T."/>
            <person name="Mallez S."/>
            <person name="Becker A."/>
            <person name="Gohl D.M."/>
            <person name="Silverstein K.A.T."/>
            <person name="Koren S."/>
            <person name="Bechman K.B."/>
            <person name="Herman A."/>
            <person name="Abrahante J.E."/>
            <person name="Garbe J."/>
        </authorList>
    </citation>
    <scope>NUCLEOTIDE SEQUENCE</scope>
    <source>
        <strain evidence="1">Duluth1</strain>
        <tissue evidence="1">Whole animal</tissue>
    </source>
</reference>
<accession>A0A9D4E7C2</accession>
<dbReference type="EMBL" id="JAIWYP010000009">
    <property type="protein sequence ID" value="KAH3775272.1"/>
    <property type="molecule type" value="Genomic_DNA"/>
</dbReference>
<gene>
    <name evidence="1" type="ORF">DPMN_176673</name>
</gene>
<protein>
    <submittedName>
        <fullName evidence="1">Uncharacterized protein</fullName>
    </submittedName>
</protein>